<feature type="domain" description="VanZ-like" evidence="2">
    <location>
        <begin position="12"/>
        <end position="158"/>
    </location>
</feature>
<feature type="transmembrane region" description="Helical" evidence="1">
    <location>
        <begin position="6"/>
        <end position="24"/>
    </location>
</feature>
<dbReference type="OrthoDB" id="291892at2"/>
<evidence type="ECO:0000256" key="1">
    <source>
        <dbReference type="SAM" id="Phobius"/>
    </source>
</evidence>
<dbReference type="KEGG" id="bths:CNY62_04375"/>
<proteinExistence type="predicted"/>
<keyword evidence="4" id="KW-1185">Reference proteome</keyword>
<feature type="transmembrane region" description="Helical" evidence="1">
    <location>
        <begin position="82"/>
        <end position="102"/>
    </location>
</feature>
<keyword evidence="1" id="KW-0472">Membrane</keyword>
<dbReference type="AlphaFoldDB" id="A0A1D2LZB3"/>
<dbReference type="Pfam" id="PF04892">
    <property type="entry name" value="VanZ"/>
    <property type="match status" value="1"/>
</dbReference>
<name>A0A1D2LZB3_BROTH</name>
<dbReference type="RefSeq" id="WP_029091708.1">
    <property type="nucleotide sequence ID" value="NZ_CBCPIX010000006.1"/>
</dbReference>
<evidence type="ECO:0000313" key="3">
    <source>
        <dbReference type="EMBL" id="ATF25688.1"/>
    </source>
</evidence>
<gene>
    <name evidence="3" type="ORF">CNY62_04375</name>
</gene>
<dbReference type="NCBIfam" id="NF037970">
    <property type="entry name" value="vanZ_1"/>
    <property type="match status" value="1"/>
</dbReference>
<dbReference type="InterPro" id="IPR016747">
    <property type="entry name" value="Phosphotransbutyrylase"/>
</dbReference>
<accession>A0A1D2LZB3</accession>
<dbReference type="Proteomes" id="UP000243591">
    <property type="component" value="Chromosome"/>
</dbReference>
<sequence>MKKNNVIGFTSLIILLVIAGTIFYSSSQPYGKQTLIPVLETSLSTKPFEDVLMKVEFTYGSQPVSIAKGGYYHFIEFFIRKAAHFSIYFIMGMIYILILHSFRVKKQLIWVLSPITLSLFAVTDEWHQSFTVDRTPLVSDVILDSIGALLGILLMIIILRIRKKRQLS</sequence>
<evidence type="ECO:0000259" key="2">
    <source>
        <dbReference type="Pfam" id="PF04892"/>
    </source>
</evidence>
<protein>
    <recommendedName>
        <fullName evidence="2">VanZ-like domain-containing protein</fullName>
    </recommendedName>
</protein>
<evidence type="ECO:0000313" key="4">
    <source>
        <dbReference type="Proteomes" id="UP000243591"/>
    </source>
</evidence>
<dbReference type="PIRSF" id="PIRSF019083">
    <property type="entry name" value="UCP019083_VanZ"/>
    <property type="match status" value="1"/>
</dbReference>
<dbReference type="EMBL" id="CP023483">
    <property type="protein sequence ID" value="ATF25688.1"/>
    <property type="molecule type" value="Genomic_DNA"/>
</dbReference>
<dbReference type="GeneID" id="66537720"/>
<keyword evidence="1" id="KW-0812">Transmembrane</keyword>
<keyword evidence="1" id="KW-1133">Transmembrane helix</keyword>
<organism evidence="3 4">
    <name type="scientific">Brochothrix thermosphacta</name>
    <name type="common">Microbacterium thermosphactum</name>
    <dbReference type="NCBI Taxonomy" id="2756"/>
    <lineage>
        <taxon>Bacteria</taxon>
        <taxon>Bacillati</taxon>
        <taxon>Bacillota</taxon>
        <taxon>Bacilli</taxon>
        <taxon>Bacillales</taxon>
        <taxon>Listeriaceae</taxon>
        <taxon>Brochothrix</taxon>
    </lineage>
</organism>
<dbReference type="InterPro" id="IPR006976">
    <property type="entry name" value="VanZ-like"/>
</dbReference>
<feature type="transmembrane region" description="Helical" evidence="1">
    <location>
        <begin position="141"/>
        <end position="161"/>
    </location>
</feature>
<dbReference type="STRING" id="2756.BFR44_07495"/>
<reference evidence="3 4" key="1">
    <citation type="submission" date="2017-09" db="EMBL/GenBank/DDBJ databases">
        <title>Complete Genome Sequences of Two Strains of the Meat Spoilage Bacterium Brochothrix thermosphacta Isolated from Ground Chicken.</title>
        <authorList>
            <person name="Paoli G.C."/>
            <person name="Wijey C."/>
            <person name="Chen C.-Y."/>
            <person name="Nguyen L."/>
            <person name="Yan X."/>
            <person name="Irwin P.L."/>
        </authorList>
    </citation>
    <scope>NUCLEOTIDE SEQUENCE [LARGE SCALE GENOMIC DNA]</scope>
    <source>
        <strain evidence="3 4">BI</strain>
    </source>
</reference>